<evidence type="ECO:0000313" key="3">
    <source>
        <dbReference type="EMBL" id="VFT85880.1"/>
    </source>
</evidence>
<feature type="compositionally biased region" description="Polar residues" evidence="1">
    <location>
        <begin position="15"/>
        <end position="30"/>
    </location>
</feature>
<dbReference type="Proteomes" id="UP000332933">
    <property type="component" value="Unassembled WGS sequence"/>
</dbReference>
<gene>
    <name evidence="3" type="primary">Aste57867_8996</name>
    <name evidence="2" type="ORF">As57867_008961</name>
    <name evidence="3" type="ORF">ASTE57867_8996</name>
</gene>
<dbReference type="AlphaFoldDB" id="A0A485KLN4"/>
<evidence type="ECO:0000313" key="2">
    <source>
        <dbReference type="EMBL" id="KAF0700467.1"/>
    </source>
</evidence>
<evidence type="ECO:0000313" key="4">
    <source>
        <dbReference type="Proteomes" id="UP000332933"/>
    </source>
</evidence>
<organism evidence="3 4">
    <name type="scientific">Aphanomyces stellatus</name>
    <dbReference type="NCBI Taxonomy" id="120398"/>
    <lineage>
        <taxon>Eukaryota</taxon>
        <taxon>Sar</taxon>
        <taxon>Stramenopiles</taxon>
        <taxon>Oomycota</taxon>
        <taxon>Saprolegniomycetes</taxon>
        <taxon>Saprolegniales</taxon>
        <taxon>Verrucalvaceae</taxon>
        <taxon>Aphanomyces</taxon>
    </lineage>
</organism>
<evidence type="ECO:0000256" key="1">
    <source>
        <dbReference type="SAM" id="MobiDB-lite"/>
    </source>
</evidence>
<dbReference type="Gene3D" id="3.30.1060.10">
    <property type="entry name" value="Peptide methionine sulphoxide reductase MsrA"/>
    <property type="match status" value="1"/>
</dbReference>
<dbReference type="EMBL" id="CAADRA010005143">
    <property type="protein sequence ID" value="VFT85880.1"/>
    <property type="molecule type" value="Genomic_DNA"/>
</dbReference>
<dbReference type="SUPFAM" id="SSF55068">
    <property type="entry name" value="Peptide methionine sulfoxide reductase"/>
    <property type="match status" value="1"/>
</dbReference>
<reference evidence="2" key="2">
    <citation type="submission" date="2019-06" db="EMBL/GenBank/DDBJ databases">
        <title>Genomics analysis of Aphanomyces spp. identifies a new class of oomycete effector associated with host adaptation.</title>
        <authorList>
            <person name="Gaulin E."/>
        </authorList>
    </citation>
    <scope>NUCLEOTIDE SEQUENCE</scope>
    <source>
        <strain evidence="2">CBS 578.67</strain>
    </source>
</reference>
<name>A0A485KLN4_9STRA</name>
<sequence>MRNFLAMLIPHNRPQAPSLSSNQEEVQETTPYGVPPAANSLGHLRCLRSLDAARATGQPILLLFQGIPGSASSIAFGNLVSRDPLLIEVLETIFAPCVIAPTSTNPAVRSKFRERAGNTPVAYVLDPTTLTPLVPRIDGVMDARRLVQSILHGLVGRAVPPWVDYLAVAHSLRLVRKDSVLAVVETVQVEHATFAAGCPWVGETVFGMVAGVVMTQPGWCDGHGVVVVEFDPVVVSYEQLVRAAVAAGLEPMVHDDTQLQEAMVVCEDRVTVRDRRVVVDGVEELKPLARASDANSKYHLKSMAPDAALLPLTELQQAHCHSRLGTRETKSDVLQRVLTPRQAGLLRRIDAVGGAAVLKPHMRGKSPTGNCMSDLLHALVSSEVACASLQASFLRPSSSL</sequence>
<accession>A0A485KLN4</accession>
<dbReference type="GO" id="GO:0008113">
    <property type="term" value="F:peptide-methionine (S)-S-oxide reductase activity"/>
    <property type="evidence" value="ECO:0007669"/>
    <property type="project" value="InterPro"/>
</dbReference>
<dbReference type="InterPro" id="IPR036509">
    <property type="entry name" value="Met_Sox_Rdtase_MsrA_sf"/>
</dbReference>
<proteinExistence type="predicted"/>
<keyword evidence="4" id="KW-1185">Reference proteome</keyword>
<dbReference type="OrthoDB" id="77405at2759"/>
<feature type="region of interest" description="Disordered" evidence="1">
    <location>
        <begin position="10"/>
        <end position="33"/>
    </location>
</feature>
<dbReference type="EMBL" id="VJMH01005122">
    <property type="protein sequence ID" value="KAF0700467.1"/>
    <property type="molecule type" value="Genomic_DNA"/>
</dbReference>
<reference evidence="3 4" key="1">
    <citation type="submission" date="2019-03" db="EMBL/GenBank/DDBJ databases">
        <authorList>
            <person name="Gaulin E."/>
            <person name="Dumas B."/>
        </authorList>
    </citation>
    <scope>NUCLEOTIDE SEQUENCE [LARGE SCALE GENOMIC DNA]</scope>
    <source>
        <strain evidence="3">CBS 568.67</strain>
    </source>
</reference>
<protein>
    <submittedName>
        <fullName evidence="3">Aste57867_8996 protein</fullName>
    </submittedName>
</protein>